<dbReference type="Gene3D" id="1.10.10.1400">
    <property type="entry name" value="Terminase, small subunit, N-terminal DNA-binding domain, HTH motif"/>
    <property type="match status" value="1"/>
</dbReference>
<gene>
    <name evidence="3" type="ORF">ACFPT7_02095</name>
</gene>
<name>A0ABW1EB92_9BACT</name>
<dbReference type="InterPro" id="IPR052404">
    <property type="entry name" value="SPP1-like_terminase"/>
</dbReference>
<dbReference type="Pfam" id="PF03592">
    <property type="entry name" value="Terminase_2"/>
    <property type="match status" value="1"/>
</dbReference>
<dbReference type="EMBL" id="JBHSPH010000001">
    <property type="protein sequence ID" value="MFC5861077.1"/>
    <property type="molecule type" value="Genomic_DNA"/>
</dbReference>
<keyword evidence="1" id="KW-1188">Viral release from host cell</keyword>
<protein>
    <submittedName>
        <fullName evidence="3">Terminase small subunit</fullName>
    </submittedName>
</protein>
<dbReference type="RefSeq" id="WP_263334488.1">
    <property type="nucleotide sequence ID" value="NZ_JAGSYH010000002.1"/>
</dbReference>
<keyword evidence="2" id="KW-0231">Viral genome packaging</keyword>
<evidence type="ECO:0000256" key="1">
    <source>
        <dbReference type="ARBA" id="ARBA00022612"/>
    </source>
</evidence>
<dbReference type="InterPro" id="IPR005335">
    <property type="entry name" value="Terminase_ssu"/>
</dbReference>
<dbReference type="PANTHER" id="PTHR41328">
    <property type="entry name" value="TERMINASE SMALL SUBUNIT-RELATED"/>
    <property type="match status" value="1"/>
</dbReference>
<keyword evidence="4" id="KW-1185">Reference proteome</keyword>
<evidence type="ECO:0000256" key="2">
    <source>
        <dbReference type="ARBA" id="ARBA00023219"/>
    </source>
</evidence>
<comment type="caution">
    <text evidence="3">The sequence shown here is derived from an EMBL/GenBank/DDBJ whole genome shotgun (WGS) entry which is preliminary data.</text>
</comment>
<organism evidence="3 4">
    <name type="scientific">Acidicapsa dinghuensis</name>
    <dbReference type="NCBI Taxonomy" id="2218256"/>
    <lineage>
        <taxon>Bacteria</taxon>
        <taxon>Pseudomonadati</taxon>
        <taxon>Acidobacteriota</taxon>
        <taxon>Terriglobia</taxon>
        <taxon>Terriglobales</taxon>
        <taxon>Acidobacteriaceae</taxon>
        <taxon>Acidicapsa</taxon>
    </lineage>
</organism>
<reference evidence="4" key="1">
    <citation type="journal article" date="2019" name="Int. J. Syst. Evol. Microbiol.">
        <title>The Global Catalogue of Microorganisms (GCM) 10K type strain sequencing project: providing services to taxonomists for standard genome sequencing and annotation.</title>
        <authorList>
            <consortium name="The Broad Institute Genomics Platform"/>
            <consortium name="The Broad Institute Genome Sequencing Center for Infectious Disease"/>
            <person name="Wu L."/>
            <person name="Ma J."/>
        </authorList>
    </citation>
    <scope>NUCLEOTIDE SEQUENCE [LARGE SCALE GENOMIC DNA]</scope>
    <source>
        <strain evidence="4">JCM 4087</strain>
    </source>
</reference>
<accession>A0ABW1EB92</accession>
<evidence type="ECO:0000313" key="4">
    <source>
        <dbReference type="Proteomes" id="UP001596091"/>
    </source>
</evidence>
<dbReference type="PANTHER" id="PTHR41328:SF2">
    <property type="entry name" value="TERMINASE SMALL SUBUNIT"/>
    <property type="match status" value="1"/>
</dbReference>
<evidence type="ECO:0000313" key="3">
    <source>
        <dbReference type="EMBL" id="MFC5861077.1"/>
    </source>
</evidence>
<proteinExistence type="predicted"/>
<sequence>MTPKQAKWYGEYIKDFNASRASRVCGSSEASAAVDGARMLRNANVSAAVEAWKARNLAKYEITAERVLDELYKLATYDAGNLYDFDGNRIPVHLLDDVTRAAVCDVEDETTEATKLEAKTGAAPEALKTVKRKQRIKLAEKGQNLERLGKYFGLFGDPELRLKMNPGPQGLPANSEITVTLVRAG</sequence>
<dbReference type="InterPro" id="IPR038713">
    <property type="entry name" value="Terminase_Gp1_N_sf"/>
</dbReference>
<dbReference type="Proteomes" id="UP001596091">
    <property type="component" value="Unassembled WGS sequence"/>
</dbReference>